<name>A0ABR8MGV6_9ACTN</name>
<feature type="chain" id="PRO_5045400623" description="Peptidase M12B domain-containing protein" evidence="2">
    <location>
        <begin position="29"/>
        <end position="435"/>
    </location>
</feature>
<dbReference type="InterPro" id="IPR024079">
    <property type="entry name" value="MetalloPept_cat_dom_sf"/>
</dbReference>
<evidence type="ECO:0000313" key="4">
    <source>
        <dbReference type="Proteomes" id="UP000649289"/>
    </source>
</evidence>
<protein>
    <recommendedName>
        <fullName evidence="5">Peptidase M12B domain-containing protein</fullName>
    </recommendedName>
</protein>
<gene>
    <name evidence="3" type="ORF">IEZ25_11315</name>
</gene>
<evidence type="ECO:0008006" key="5">
    <source>
        <dbReference type="Google" id="ProtNLM"/>
    </source>
</evidence>
<proteinExistence type="predicted"/>
<dbReference type="Pfam" id="PF13688">
    <property type="entry name" value="Reprolysin_5"/>
    <property type="match status" value="1"/>
</dbReference>
<sequence length="435" mass="46294">MSMLMSAPRLAGILAAALSLAVAAPASSMTGVPTAAGKAGASAASATARALLTEVAGTGLGQTRPRGIVGDHVRVRLHAGALPSRAQGQRLTLPLAGRVGHVRIDTVDHDGDQIAWAGALDGDRLSSFSLVRAGGVYRGSLISPAGIYSLTQTDDGGYWWSEVEPRRGAEGADTITASHLGHDERPAARRDAAPRERRAARKAKINVLFAYTRAARAEAGGKAQLKAAAALVVSQTNETFRNSGLRVTVRYQGLVKAAGKESADAITNLNRLFKPRDGRFDNLHRARGKHRADLVHLFTTGSQYDVCGAGNLPLSVRQTHPALAFSTSFYSCMPYLVATHEIGHNLGADHIGYEGVSHDSKIPYSYAFYNVAGGYLTVMGYYAPCEDAQVYTCVRLPWFSSPTTTYNGQPLGVGAVTDNAKVVRKIAPRVARYRR</sequence>
<dbReference type="Proteomes" id="UP000649289">
    <property type="component" value="Unassembled WGS sequence"/>
</dbReference>
<reference evidence="3 4" key="1">
    <citation type="submission" date="2020-09" db="EMBL/GenBank/DDBJ databases">
        <title>novel species in genus Nocardioides.</title>
        <authorList>
            <person name="Zhang G."/>
        </authorList>
    </citation>
    <scope>NUCLEOTIDE SEQUENCE [LARGE SCALE GENOMIC DNA]</scope>
    <source>
        <strain evidence="3 4">19197</strain>
    </source>
</reference>
<evidence type="ECO:0000256" key="2">
    <source>
        <dbReference type="SAM" id="SignalP"/>
    </source>
</evidence>
<keyword evidence="2" id="KW-0732">Signal</keyword>
<organism evidence="3 4">
    <name type="scientific">Nocardioides hwasunensis</name>
    <dbReference type="NCBI Taxonomy" id="397258"/>
    <lineage>
        <taxon>Bacteria</taxon>
        <taxon>Bacillati</taxon>
        <taxon>Actinomycetota</taxon>
        <taxon>Actinomycetes</taxon>
        <taxon>Propionibacteriales</taxon>
        <taxon>Nocardioidaceae</taxon>
        <taxon>Nocardioides</taxon>
    </lineage>
</organism>
<feature type="signal peptide" evidence="2">
    <location>
        <begin position="1"/>
        <end position="28"/>
    </location>
</feature>
<keyword evidence="4" id="KW-1185">Reference proteome</keyword>
<dbReference type="EMBL" id="JACXYY010000004">
    <property type="protein sequence ID" value="MBD3915203.1"/>
    <property type="molecule type" value="Genomic_DNA"/>
</dbReference>
<comment type="caution">
    <text evidence="3">The sequence shown here is derived from an EMBL/GenBank/DDBJ whole genome shotgun (WGS) entry which is preliminary data.</text>
</comment>
<feature type="region of interest" description="Disordered" evidence="1">
    <location>
        <begin position="177"/>
        <end position="197"/>
    </location>
</feature>
<evidence type="ECO:0000313" key="3">
    <source>
        <dbReference type="EMBL" id="MBD3915203.1"/>
    </source>
</evidence>
<evidence type="ECO:0000256" key="1">
    <source>
        <dbReference type="SAM" id="MobiDB-lite"/>
    </source>
</evidence>
<dbReference type="Gene3D" id="3.40.390.10">
    <property type="entry name" value="Collagenase (Catalytic Domain)"/>
    <property type="match status" value="1"/>
</dbReference>
<dbReference type="RefSeq" id="WP_191199525.1">
    <property type="nucleotide sequence ID" value="NZ_BAAAPA010000005.1"/>
</dbReference>
<feature type="compositionally biased region" description="Basic and acidic residues" evidence="1">
    <location>
        <begin position="180"/>
        <end position="197"/>
    </location>
</feature>
<dbReference type="SUPFAM" id="SSF55486">
    <property type="entry name" value="Metalloproteases ('zincins'), catalytic domain"/>
    <property type="match status" value="1"/>
</dbReference>
<accession>A0ABR8MGV6</accession>